<dbReference type="Gene3D" id="3.90.550.10">
    <property type="entry name" value="Spore Coat Polysaccharide Biosynthesis Protein SpsA, Chain A"/>
    <property type="match status" value="1"/>
</dbReference>
<evidence type="ECO:0000256" key="8">
    <source>
        <dbReference type="ARBA" id="ARBA00023056"/>
    </source>
</evidence>
<dbReference type="InterPro" id="IPR050587">
    <property type="entry name" value="GNT1/Glycosyltrans_8"/>
</dbReference>
<keyword evidence="6" id="KW-0808">Transferase</keyword>
<dbReference type="FunFam" id="3.90.550.10:FF:000148">
    <property type="entry name" value="Glg2p"/>
    <property type="match status" value="1"/>
</dbReference>
<dbReference type="InterPro" id="IPR029044">
    <property type="entry name" value="Nucleotide-diphossugar_trans"/>
</dbReference>
<dbReference type="OMA" id="LYIDADC"/>
<sequence>MVNGIVTLLYSRNYLPGVFTVGFQLQEIVTDKSQWSTCVLISDRLLREDLRENEIEVLDRLYDEVISVDLMKIEDSWVERNRENLALLERPELAFTFLKLELWKLVQFQQLLYLDTDVLILNPGFLSILDLTSGQTVDQIGAVPDCGWPDMFNTGVMSIVPSNRIYSELVSFVSNTTSIDGADQGILNQFFNPNCQLQNGTKDWIRLPFLFNVTVPNAGYQSTPAIRFFENEIKLVHFIGKHKPWLGNSNDQFRNKWWSYYFKFLQKYYSVEDYDVSDALKRLSTGDITHFEEPDYATNKSSVTENSTDSDSQPNPNEDCDAACEYDHEDQQHSDKGKHSDTELTSNQNFDVLSSAASEVLDKSQIEVVDEYAWDATKEPPPKDGKPEASTINLDAEFEWNHSDVLVDDHLPHVEAIPKPIFPWEVDRDLSEVQRVFPDNVDGTKIQS</sequence>
<evidence type="ECO:0000256" key="12">
    <source>
        <dbReference type="ARBA" id="ARBA00038934"/>
    </source>
</evidence>
<evidence type="ECO:0000256" key="16">
    <source>
        <dbReference type="SAM" id="MobiDB-lite"/>
    </source>
</evidence>
<evidence type="ECO:0000256" key="10">
    <source>
        <dbReference type="ARBA" id="ARBA00023211"/>
    </source>
</evidence>
<keyword evidence="5" id="KW-0926">Vacuole</keyword>
<keyword evidence="18" id="KW-1185">Reference proteome</keyword>
<evidence type="ECO:0000256" key="9">
    <source>
        <dbReference type="ARBA" id="ARBA00023180"/>
    </source>
</evidence>
<feature type="region of interest" description="Disordered" evidence="16">
    <location>
        <begin position="294"/>
        <end position="322"/>
    </location>
</feature>
<gene>
    <name evidence="17" type="ORF">LAFE_0G05380G</name>
</gene>
<dbReference type="OrthoDB" id="2014201at2759"/>
<evidence type="ECO:0000256" key="13">
    <source>
        <dbReference type="ARBA" id="ARBA00050886"/>
    </source>
</evidence>
<evidence type="ECO:0000256" key="5">
    <source>
        <dbReference type="ARBA" id="ARBA00022554"/>
    </source>
</evidence>
<evidence type="ECO:0000256" key="4">
    <source>
        <dbReference type="ARBA" id="ARBA00022490"/>
    </source>
</evidence>
<comment type="catalytic activity">
    <reaction evidence="14">
        <text>L-tyrosyl-[glycogenin] + UDP-alpha-D-glucose = alpha-D-glucosyl-L-tyrosyl-[glycogenin] + UDP + H(+)</text>
        <dbReference type="Rhea" id="RHEA:23360"/>
        <dbReference type="Rhea" id="RHEA-COMP:14604"/>
        <dbReference type="Rhea" id="RHEA-COMP:14605"/>
        <dbReference type="ChEBI" id="CHEBI:15378"/>
        <dbReference type="ChEBI" id="CHEBI:46858"/>
        <dbReference type="ChEBI" id="CHEBI:58223"/>
        <dbReference type="ChEBI" id="CHEBI:58885"/>
        <dbReference type="ChEBI" id="CHEBI:140573"/>
        <dbReference type="EC" id="2.4.1.186"/>
    </reaction>
</comment>
<keyword evidence="9" id="KW-0325">Glycoprotein</keyword>
<reference evidence="17 18" key="1">
    <citation type="submission" date="2016-03" db="EMBL/GenBank/DDBJ databases">
        <authorList>
            <person name="Devillers H."/>
        </authorList>
    </citation>
    <scope>NUCLEOTIDE SEQUENCE [LARGE SCALE GENOMIC DNA]</scope>
    <source>
        <strain evidence="17">CBS 6772</strain>
    </source>
</reference>
<comment type="function">
    <text evidence="15">Self-glucosylating initiator of glycogen synthesis. It catalyzes the formation of a short alpha (1,4)-glucosyl chain covalently attached via a glucose 1-O-tyrosyl linkage to internal tyrosine residues and these chains act as primers for the elongation reaction catalyzed by glycogen synthase. Capable of transferring glucosyl residues to unbound acceptors such as free oligoglucans or oligoglucan derivatives.</text>
</comment>
<protein>
    <recommendedName>
        <fullName evidence="12">glycogenin glucosyltransferase</fullName>
        <ecNumber evidence="12">2.4.1.186</ecNumber>
    </recommendedName>
</protein>
<dbReference type="SUPFAM" id="SSF53448">
    <property type="entry name" value="Nucleotide-diphospho-sugar transferases"/>
    <property type="match status" value="1"/>
</dbReference>
<dbReference type="EMBL" id="LT598486">
    <property type="protein sequence ID" value="SCW03208.1"/>
    <property type="molecule type" value="Genomic_DNA"/>
</dbReference>
<keyword evidence="8" id="KW-0320">Glycogen biosynthesis</keyword>
<keyword evidence="4" id="KW-0963">Cytoplasm</keyword>
<comment type="subcellular location">
    <subcellularLocation>
        <location evidence="3">Cytoplasm</location>
    </subcellularLocation>
    <subcellularLocation>
        <location evidence="2">Vacuole</location>
    </subcellularLocation>
</comment>
<dbReference type="STRING" id="4955.A0A1G4MH67"/>
<keyword evidence="10" id="KW-0464">Manganese</keyword>
<accession>A0A1G4MH67</accession>
<evidence type="ECO:0000313" key="18">
    <source>
        <dbReference type="Proteomes" id="UP000190831"/>
    </source>
</evidence>
<evidence type="ECO:0000256" key="7">
    <source>
        <dbReference type="ARBA" id="ARBA00022723"/>
    </source>
</evidence>
<evidence type="ECO:0000256" key="3">
    <source>
        <dbReference type="ARBA" id="ARBA00004496"/>
    </source>
</evidence>
<dbReference type="InterPro" id="IPR002495">
    <property type="entry name" value="Glyco_trans_8"/>
</dbReference>
<comment type="catalytic activity">
    <reaction evidence="13">
        <text>[1,4-alpha-D-glucosyl](n)-L-tyrosyl-[glycogenin] + UDP-alpha-D-glucose = [1,4-alpha-D-glucosyl](n+1)-L-tyrosyl-[glycogenin] + UDP + H(+)</text>
        <dbReference type="Rhea" id="RHEA:56560"/>
        <dbReference type="Rhea" id="RHEA-COMP:14606"/>
        <dbReference type="Rhea" id="RHEA-COMP:14607"/>
        <dbReference type="ChEBI" id="CHEBI:15378"/>
        <dbReference type="ChEBI" id="CHEBI:58223"/>
        <dbReference type="ChEBI" id="CHEBI:58885"/>
        <dbReference type="ChEBI" id="CHEBI:140574"/>
        <dbReference type="EC" id="2.4.1.186"/>
    </reaction>
</comment>
<dbReference type="Proteomes" id="UP000190831">
    <property type="component" value="Chromosome G"/>
</dbReference>
<keyword evidence="7" id="KW-0479">Metal-binding</keyword>
<comment type="cofactor">
    <cofactor evidence="1">
        <name>Mn(2+)</name>
        <dbReference type="ChEBI" id="CHEBI:29035"/>
    </cofactor>
</comment>
<evidence type="ECO:0000313" key="17">
    <source>
        <dbReference type="EMBL" id="SCW03208.1"/>
    </source>
</evidence>
<organism evidence="17 18">
    <name type="scientific">Lachancea fermentati</name>
    <name type="common">Zygosaccharomyces fermentati</name>
    <dbReference type="NCBI Taxonomy" id="4955"/>
    <lineage>
        <taxon>Eukaryota</taxon>
        <taxon>Fungi</taxon>
        <taxon>Dikarya</taxon>
        <taxon>Ascomycota</taxon>
        <taxon>Saccharomycotina</taxon>
        <taxon>Saccharomycetes</taxon>
        <taxon>Saccharomycetales</taxon>
        <taxon>Saccharomycetaceae</taxon>
        <taxon>Lachancea</taxon>
    </lineage>
</organism>
<name>A0A1G4MH67_LACFM</name>
<comment type="similarity">
    <text evidence="11">Belongs to the glycosyltransferase 8 family. Glycogenin subfamily.</text>
</comment>
<dbReference type="EC" id="2.4.1.186" evidence="12"/>
<evidence type="ECO:0000256" key="11">
    <source>
        <dbReference type="ARBA" id="ARBA00038162"/>
    </source>
</evidence>
<dbReference type="GO" id="GO:0005978">
    <property type="term" value="P:glycogen biosynthetic process"/>
    <property type="evidence" value="ECO:0007669"/>
    <property type="project" value="UniProtKB-KW"/>
</dbReference>
<dbReference type="AlphaFoldDB" id="A0A1G4MH67"/>
<evidence type="ECO:0000256" key="6">
    <source>
        <dbReference type="ARBA" id="ARBA00022679"/>
    </source>
</evidence>
<proteinExistence type="inferred from homology"/>
<evidence type="ECO:0000256" key="2">
    <source>
        <dbReference type="ARBA" id="ARBA00004116"/>
    </source>
</evidence>
<evidence type="ECO:0000256" key="14">
    <source>
        <dbReference type="ARBA" id="ARBA00052293"/>
    </source>
</evidence>
<dbReference type="GO" id="GO:0005773">
    <property type="term" value="C:vacuole"/>
    <property type="evidence" value="ECO:0007669"/>
    <property type="project" value="UniProtKB-SubCell"/>
</dbReference>
<dbReference type="PANTHER" id="PTHR11183">
    <property type="entry name" value="GLYCOGENIN SUBFAMILY MEMBER"/>
    <property type="match status" value="1"/>
</dbReference>
<evidence type="ECO:0000256" key="1">
    <source>
        <dbReference type="ARBA" id="ARBA00001936"/>
    </source>
</evidence>
<dbReference type="GO" id="GO:0008466">
    <property type="term" value="F:glycogenin glucosyltransferase activity"/>
    <property type="evidence" value="ECO:0007669"/>
    <property type="project" value="UniProtKB-EC"/>
</dbReference>
<dbReference type="GO" id="GO:0046872">
    <property type="term" value="F:metal ion binding"/>
    <property type="evidence" value="ECO:0007669"/>
    <property type="project" value="UniProtKB-KW"/>
</dbReference>
<feature type="compositionally biased region" description="Polar residues" evidence="16">
    <location>
        <begin position="298"/>
        <end position="316"/>
    </location>
</feature>
<evidence type="ECO:0000256" key="15">
    <source>
        <dbReference type="ARBA" id="ARBA00059480"/>
    </source>
</evidence>
<dbReference type="Pfam" id="PF01501">
    <property type="entry name" value="Glyco_transf_8"/>
    <property type="match status" value="1"/>
</dbReference>